<sequence length="87" mass="8658">MSTTQEIQQALQQTGAGVSQALAAANAAKAKAEQAIAQSVALGGRDVIAEFTALKNAINELIASLNGSREKVIQVAARARPAGGGGG</sequence>
<proteinExistence type="predicted"/>
<dbReference type="RefSeq" id="WP_203933850.1">
    <property type="nucleotide sequence ID" value="NZ_BOPH01000129.1"/>
</dbReference>
<name>A0A8J4EGT0_9ACTN</name>
<reference evidence="1" key="1">
    <citation type="submission" date="2021-01" db="EMBL/GenBank/DDBJ databases">
        <title>Whole genome shotgun sequence of Virgisporangium ochraceum NBRC 16418.</title>
        <authorList>
            <person name="Komaki H."/>
            <person name="Tamura T."/>
        </authorList>
    </citation>
    <scope>NUCLEOTIDE SEQUENCE</scope>
    <source>
        <strain evidence="1">NBRC 16418</strain>
    </source>
</reference>
<evidence type="ECO:0000313" key="2">
    <source>
        <dbReference type="Proteomes" id="UP000635606"/>
    </source>
</evidence>
<dbReference type="Proteomes" id="UP000635606">
    <property type="component" value="Unassembled WGS sequence"/>
</dbReference>
<protein>
    <submittedName>
        <fullName evidence="1">Uncharacterized protein</fullName>
    </submittedName>
</protein>
<organism evidence="1 2">
    <name type="scientific">Virgisporangium ochraceum</name>
    <dbReference type="NCBI Taxonomy" id="65505"/>
    <lineage>
        <taxon>Bacteria</taxon>
        <taxon>Bacillati</taxon>
        <taxon>Actinomycetota</taxon>
        <taxon>Actinomycetes</taxon>
        <taxon>Micromonosporales</taxon>
        <taxon>Micromonosporaceae</taxon>
        <taxon>Virgisporangium</taxon>
    </lineage>
</organism>
<dbReference type="EMBL" id="BOPH01000129">
    <property type="protein sequence ID" value="GIJ74036.1"/>
    <property type="molecule type" value="Genomic_DNA"/>
</dbReference>
<accession>A0A8J4EGT0</accession>
<dbReference type="AlphaFoldDB" id="A0A8J4EGT0"/>
<evidence type="ECO:0000313" key="1">
    <source>
        <dbReference type="EMBL" id="GIJ74036.1"/>
    </source>
</evidence>
<gene>
    <name evidence="1" type="ORF">Voc01_089530</name>
</gene>
<keyword evidence="2" id="KW-1185">Reference proteome</keyword>
<comment type="caution">
    <text evidence="1">The sequence shown here is derived from an EMBL/GenBank/DDBJ whole genome shotgun (WGS) entry which is preliminary data.</text>
</comment>